<dbReference type="AGR" id="WB:WBGene00013877"/>
<dbReference type="SMR" id="E5QCH1"/>
<feature type="region of interest" description="Disordered" evidence="1">
    <location>
        <begin position="88"/>
        <end position="133"/>
    </location>
</feature>
<dbReference type="ExpressionAtlas" id="E5QCH1">
    <property type="expression patterns" value="baseline and differential"/>
</dbReference>
<dbReference type="InterPro" id="IPR029321">
    <property type="entry name" value="INTS2"/>
</dbReference>
<evidence type="ECO:0000313" key="3">
    <source>
        <dbReference type="Proteomes" id="UP000001940"/>
    </source>
</evidence>
<reference evidence="2 3" key="1">
    <citation type="journal article" date="1998" name="Science">
        <title>Genome sequence of the nematode C. elegans: a platform for investigating biology.</title>
        <authorList>
            <consortium name="The C. elegans sequencing consortium"/>
            <person name="Sulson J.E."/>
            <person name="Waterston R."/>
        </authorList>
    </citation>
    <scope>NUCLEOTIDE SEQUENCE [LARGE SCALE GENOMIC DNA]</scope>
    <source>
        <strain evidence="2 3">Bristol N2</strain>
    </source>
</reference>
<dbReference type="RefSeq" id="NP_001256569.1">
    <property type="nucleotide sequence ID" value="NM_001269640.4"/>
</dbReference>
<dbReference type="AlphaFoldDB" id="E5QCH1"/>
<dbReference type="PeptideAtlas" id="E5QCH1"/>
<name>E5QCH1_CAEEL</name>
<dbReference type="PANTHER" id="PTHR28608:SF1">
    <property type="entry name" value="INTEGRATOR COMPLEX SUBUNIT 2"/>
    <property type="match status" value="1"/>
</dbReference>
<proteinExistence type="evidence at protein level"/>
<evidence type="ECO:0000313" key="2">
    <source>
        <dbReference type="EMBL" id="CBY25212.1"/>
    </source>
</evidence>
<dbReference type="PANTHER" id="PTHR28608">
    <property type="entry name" value="INTEGRATOR COMPLEX SUBUNIT 2"/>
    <property type="match status" value="1"/>
</dbReference>
<gene>
    <name evidence="2 4" type="primary">ints-2</name>
    <name evidence="2" type="ORF">CELE_ZC376.6</name>
    <name evidence="4" type="ORF">ZC376.6</name>
</gene>
<evidence type="ECO:0007829" key="5">
    <source>
        <dbReference type="PeptideAtlas" id="E5QCH1"/>
    </source>
</evidence>
<dbReference type="FunCoup" id="E5QCH1">
    <property type="interactions" value="3346"/>
</dbReference>
<dbReference type="PhylomeDB" id="E5QCH1"/>
<dbReference type="eggNOG" id="ENOG502QSP2">
    <property type="taxonomic scope" value="Eukaryota"/>
</dbReference>
<dbReference type="OrthoDB" id="70899at2759"/>
<dbReference type="WormBase" id="ZC376.6b">
    <property type="protein sequence ID" value="CE45579"/>
    <property type="gene ID" value="WBGene00013877"/>
    <property type="gene designation" value="ints-2"/>
</dbReference>
<dbReference type="PaxDb" id="6239-ZC376.6b"/>
<dbReference type="CTD" id="179921"/>
<dbReference type="GeneID" id="179921"/>
<organism evidence="2 3">
    <name type="scientific">Caenorhabditis elegans</name>
    <dbReference type="NCBI Taxonomy" id="6239"/>
    <lineage>
        <taxon>Eukaryota</taxon>
        <taxon>Metazoa</taxon>
        <taxon>Ecdysozoa</taxon>
        <taxon>Nematoda</taxon>
        <taxon>Chromadorea</taxon>
        <taxon>Rhabditida</taxon>
        <taxon>Rhabditina</taxon>
        <taxon>Rhabditomorpha</taxon>
        <taxon>Rhabditoidea</taxon>
        <taxon>Rhabditidae</taxon>
        <taxon>Peloderinae</taxon>
        <taxon>Caenorhabditis</taxon>
    </lineage>
</organism>
<keyword evidence="3" id="KW-1185">Reference proteome</keyword>
<protein>
    <submittedName>
        <fullName evidence="2">INTegrator complex Subunit homolog</fullName>
    </submittedName>
</protein>
<dbReference type="Reactome" id="R-CEL-6807505">
    <property type="pathway name" value="RNA polymerase II transcribes snRNA genes"/>
</dbReference>
<evidence type="ECO:0000313" key="4">
    <source>
        <dbReference type="WormBase" id="ZC376.6b"/>
    </source>
</evidence>
<dbReference type="InParanoid" id="E5QCH1"/>
<dbReference type="EMBL" id="BX284605">
    <property type="protein sequence ID" value="CBY25212.1"/>
    <property type="molecule type" value="Genomic_DNA"/>
</dbReference>
<dbReference type="Pfam" id="PF14750">
    <property type="entry name" value="INTS2"/>
    <property type="match status" value="2"/>
</dbReference>
<dbReference type="GO" id="GO:0034472">
    <property type="term" value="P:snRNA 3'-end processing"/>
    <property type="evidence" value="ECO:0000318"/>
    <property type="project" value="GO_Central"/>
</dbReference>
<dbReference type="Bgee" id="WBGene00013877">
    <property type="expression patterns" value="Expressed in germ line (C elegans) and 4 other cell types or tissues"/>
</dbReference>
<feature type="compositionally biased region" description="Low complexity" evidence="1">
    <location>
        <begin position="101"/>
        <end position="115"/>
    </location>
</feature>
<feature type="compositionally biased region" description="Polar residues" evidence="1">
    <location>
        <begin position="88"/>
        <end position="100"/>
    </location>
</feature>
<accession>E5QCH1</accession>
<dbReference type="GO" id="GO:0032039">
    <property type="term" value="C:integrator complex"/>
    <property type="evidence" value="ECO:0000318"/>
    <property type="project" value="GO_Central"/>
</dbReference>
<dbReference type="OMA" id="IISNYPH"/>
<feature type="region of interest" description="Disordered" evidence="1">
    <location>
        <begin position="422"/>
        <end position="451"/>
    </location>
</feature>
<dbReference type="STRING" id="6239.ZC376.6b.1"/>
<dbReference type="Proteomes" id="UP000001940">
    <property type="component" value="Chromosome V"/>
</dbReference>
<keyword evidence="5" id="KW-1267">Proteomics identification</keyword>
<dbReference type="KEGG" id="cel:CELE_ZC376.6"/>
<evidence type="ECO:0000256" key="1">
    <source>
        <dbReference type="SAM" id="MobiDB-lite"/>
    </source>
</evidence>
<sequence>MEVEKAEKCLTPRINNFWERKKNYFEIAAVQSSVGKVNPDLPDALLAPLITVLDPCTIHSSIHAKVDWNLVASRLKRLNILSRQTRGVASLNRPSGSQNLDGASDIEGSSDGGSSPAFHQRKRGNSRGIEGAGEPMEVEMTEEMMLKKDKDTFIDEIVDLVRDIQKHNDASMSSQPTWIDRLSVEKISNQILMLQNYLPSLLTVEEIINALLFEHGPDVIENLIIETPENLVTIVNILTNNPTPGNRTRYRNLVIGKIVELYPYFARRIIEKYSEKRSDCVFACRLAVDHLNDRQFLEFMEPLLTDKETIIYKMVIRSSNRQVLPLIIARLLNMADTVISPRPESTSFSEMGTAPWCTRLSYCLVELMNSALEPWTELEIITVTRFLFRTDANPSSSILHSADSISGMDEAMDLSFREEAHCSQDSVVPDSDPESTQSAQRPIPVSQRTAVEPSPFGDAHECFVLSALLAVPFFTQYPPNQTGAVQPPDRAVENWLDVSRRRVLAGEKVTSAFGSHLIYVHSCIMSSRIEELSEFASYGMKQKVELVNRQNHVLVLKNTFTSRCMTEMEVAKRSICQLVTKCSNGESSYALRTIHALQAAGVYKTFQINIRSWLEEQLDNITLPASQLLAEVVDGFAHSSAHSKGKGLSEEFIKNTFTGDVFDSRTIPKRLFVLFYICSYREAAQRHDASLRNSLYDKSIFLKLPVRYILSVMEYQHEKFENVRSKITARAAVLFSYSLPTPESMQIVAENHENASAEVIEEEQFGSNINQRINKLKDIKNIKIILEVINRSSVRMQLASLPIIIDIFMESLNSSTPQGFEQPLMAIFDRYEQLDPFSLFQQSTIAWIRNDEDIVLDDIIKIPSLLFRCDRRILSSPPHFNCFVRALNFFSKMVRIENRLKTMEIQHKAMASAIAHKNTLSFSSYCLELDRKEKELLTGSYLDTQHSVLIHALIEVCDSKRMKDDPSDFSLLEKRRQIRRIACEYIHRTFLDYEGLIRVVLHQRFPLRQVRDLVEGIPALFAGNGLILEMLTLPEQQRRFFAVVFAAEICRKYRVRESLETARVVCDIVHSLHKHGELPSSYKLWKHVAPALMLLAVEFPSLADSINRLLTRVATAAKNRLAVRCGMLAGDPRHEEYQLIAKISSFLDRNSARERL</sequence>